<dbReference type="InterPro" id="IPR005018">
    <property type="entry name" value="DOMON_domain"/>
</dbReference>
<evidence type="ECO:0000256" key="7">
    <source>
        <dbReference type="SAM" id="Phobius"/>
    </source>
</evidence>
<dbReference type="OrthoDB" id="19261at2759"/>
<evidence type="ECO:0000256" key="1">
    <source>
        <dbReference type="ARBA" id="ARBA00004370"/>
    </source>
</evidence>
<dbReference type="PANTHER" id="PTHR47797:SF3">
    <property type="entry name" value="CYTOCHROME B561 DOMAIN-CONTAINING PROTEIN"/>
    <property type="match status" value="1"/>
</dbReference>
<evidence type="ECO:0000256" key="6">
    <source>
        <dbReference type="ARBA" id="ARBA00023136"/>
    </source>
</evidence>
<feature type="domain" description="DOMON" evidence="8">
    <location>
        <begin position="1"/>
        <end position="90"/>
    </location>
</feature>
<sequence>DKLGWMAVGFGTEMPNSPMVITWPNSDGTITISQREATEHVMPRVVANPTDIATLAAGNTILSANSTIIAFTYPLPSAPQNAVPMIWSYSTKKPSSSAVDATIVQHDKMGTATMDLSQSVNALATGTGATTTVVGTSTQTIIPLPTGASSHESSNEDIPLTDSEKTIRTHGILMTTGVLLCLPIGIFIARFSRTVSFLKGRWFTAHWFVQFIVSGPIIISGWFIAYNFVGEDHFRDSHTRVGLLLLLLYIVQMLLGAIIHFFKPKRTIAGRPIQNYAHALLGLTIIALGLYNVHEGYGDEWLIIFGSRVSEVPDEDWFHLVSKIIPLVYVAGLSLLPRQWRQETNARRALPPT</sequence>
<organism evidence="10 11">
    <name type="scientific">Tulasnella calospora MUT 4182</name>
    <dbReference type="NCBI Taxonomy" id="1051891"/>
    <lineage>
        <taxon>Eukaryota</taxon>
        <taxon>Fungi</taxon>
        <taxon>Dikarya</taxon>
        <taxon>Basidiomycota</taxon>
        <taxon>Agaricomycotina</taxon>
        <taxon>Agaricomycetes</taxon>
        <taxon>Cantharellales</taxon>
        <taxon>Tulasnellaceae</taxon>
        <taxon>Tulasnella</taxon>
    </lineage>
</organism>
<evidence type="ECO:0000313" key="10">
    <source>
        <dbReference type="EMBL" id="KIO22244.1"/>
    </source>
</evidence>
<feature type="transmembrane region" description="Helical" evidence="7">
    <location>
        <begin position="203"/>
        <end position="229"/>
    </location>
</feature>
<dbReference type="CDD" id="cd08760">
    <property type="entry name" value="Cyt_b561_FRRS1_like"/>
    <property type="match status" value="1"/>
</dbReference>
<feature type="domain" description="Cytochrome b561" evidence="9">
    <location>
        <begin position="130"/>
        <end position="338"/>
    </location>
</feature>
<dbReference type="AlphaFoldDB" id="A0A0C3QCF3"/>
<dbReference type="PROSITE" id="PS50939">
    <property type="entry name" value="CYTOCHROME_B561"/>
    <property type="match status" value="1"/>
</dbReference>
<feature type="transmembrane region" description="Helical" evidence="7">
    <location>
        <begin position="317"/>
        <end position="336"/>
    </location>
</feature>
<feature type="transmembrane region" description="Helical" evidence="7">
    <location>
        <begin position="241"/>
        <end position="262"/>
    </location>
</feature>
<keyword evidence="5 7" id="KW-1133">Transmembrane helix</keyword>
<comment type="subcellular location">
    <subcellularLocation>
        <location evidence="1">Membrane</location>
    </subcellularLocation>
</comment>
<dbReference type="InterPro" id="IPR006593">
    <property type="entry name" value="Cyt_b561/ferric_Rdtase_TM"/>
</dbReference>
<dbReference type="CDD" id="cd09630">
    <property type="entry name" value="CDH_like_cytochrome"/>
    <property type="match status" value="1"/>
</dbReference>
<dbReference type="Pfam" id="PF03188">
    <property type="entry name" value="Cytochrom_B561"/>
    <property type="match status" value="1"/>
</dbReference>
<evidence type="ECO:0008006" key="12">
    <source>
        <dbReference type="Google" id="ProtNLM"/>
    </source>
</evidence>
<keyword evidence="2" id="KW-0813">Transport</keyword>
<dbReference type="SMART" id="SM00665">
    <property type="entry name" value="B561"/>
    <property type="match status" value="1"/>
</dbReference>
<reference evidence="11" key="2">
    <citation type="submission" date="2015-01" db="EMBL/GenBank/DDBJ databases">
        <title>Evolutionary Origins and Diversification of the Mycorrhizal Mutualists.</title>
        <authorList>
            <consortium name="DOE Joint Genome Institute"/>
            <consortium name="Mycorrhizal Genomics Consortium"/>
            <person name="Kohler A."/>
            <person name="Kuo A."/>
            <person name="Nagy L.G."/>
            <person name="Floudas D."/>
            <person name="Copeland A."/>
            <person name="Barry K.W."/>
            <person name="Cichocki N."/>
            <person name="Veneault-Fourrey C."/>
            <person name="LaButti K."/>
            <person name="Lindquist E.A."/>
            <person name="Lipzen A."/>
            <person name="Lundell T."/>
            <person name="Morin E."/>
            <person name="Murat C."/>
            <person name="Riley R."/>
            <person name="Ohm R."/>
            <person name="Sun H."/>
            <person name="Tunlid A."/>
            <person name="Henrissat B."/>
            <person name="Grigoriev I.V."/>
            <person name="Hibbett D.S."/>
            <person name="Martin F."/>
        </authorList>
    </citation>
    <scope>NUCLEOTIDE SEQUENCE [LARGE SCALE GENOMIC DNA]</scope>
    <source>
        <strain evidence="11">MUT 4182</strain>
    </source>
</reference>
<dbReference type="InterPro" id="IPR015920">
    <property type="entry name" value="Cellobiose_DH-like_cyt"/>
</dbReference>
<dbReference type="PANTHER" id="PTHR47797">
    <property type="entry name" value="DEHYDROGENASE, PUTATIVE (AFU_ORTHOLOGUE AFUA_8G05805)-RELATED"/>
    <property type="match status" value="1"/>
</dbReference>
<evidence type="ECO:0000256" key="3">
    <source>
        <dbReference type="ARBA" id="ARBA00022692"/>
    </source>
</evidence>
<reference evidence="10 11" key="1">
    <citation type="submission" date="2014-04" db="EMBL/GenBank/DDBJ databases">
        <authorList>
            <consortium name="DOE Joint Genome Institute"/>
            <person name="Kuo A."/>
            <person name="Girlanda M."/>
            <person name="Perotto S."/>
            <person name="Kohler A."/>
            <person name="Nagy L.G."/>
            <person name="Floudas D."/>
            <person name="Copeland A."/>
            <person name="Barry K.W."/>
            <person name="Cichocki N."/>
            <person name="Veneault-Fourrey C."/>
            <person name="LaButti K."/>
            <person name="Lindquist E.A."/>
            <person name="Lipzen A."/>
            <person name="Lundell T."/>
            <person name="Morin E."/>
            <person name="Murat C."/>
            <person name="Sun H."/>
            <person name="Tunlid A."/>
            <person name="Henrissat B."/>
            <person name="Grigoriev I.V."/>
            <person name="Hibbett D.S."/>
            <person name="Martin F."/>
            <person name="Nordberg H.P."/>
            <person name="Cantor M.N."/>
            <person name="Hua S.X."/>
        </authorList>
    </citation>
    <scope>NUCLEOTIDE SEQUENCE [LARGE SCALE GENOMIC DNA]</scope>
    <source>
        <strain evidence="10 11">MUT 4182</strain>
    </source>
</reference>
<dbReference type="PROSITE" id="PS50836">
    <property type="entry name" value="DOMON"/>
    <property type="match status" value="1"/>
</dbReference>
<proteinExistence type="predicted"/>
<dbReference type="GO" id="GO:0016020">
    <property type="term" value="C:membrane"/>
    <property type="evidence" value="ECO:0007669"/>
    <property type="project" value="UniProtKB-SubCell"/>
</dbReference>
<feature type="transmembrane region" description="Helical" evidence="7">
    <location>
        <begin position="274"/>
        <end position="293"/>
    </location>
</feature>
<dbReference type="Gene3D" id="2.60.40.1210">
    <property type="entry name" value="Cellobiose dehydrogenase, cytochrome domain"/>
    <property type="match status" value="1"/>
</dbReference>
<evidence type="ECO:0000256" key="4">
    <source>
        <dbReference type="ARBA" id="ARBA00022982"/>
    </source>
</evidence>
<evidence type="ECO:0000256" key="5">
    <source>
        <dbReference type="ARBA" id="ARBA00022989"/>
    </source>
</evidence>
<feature type="non-terminal residue" evidence="10">
    <location>
        <position position="1"/>
    </location>
</feature>
<keyword evidence="6 7" id="KW-0472">Membrane</keyword>
<gene>
    <name evidence="10" type="ORF">M407DRAFT_216834</name>
</gene>
<keyword evidence="4" id="KW-0249">Electron transport</keyword>
<dbReference type="SMART" id="SM00664">
    <property type="entry name" value="DoH"/>
    <property type="match status" value="1"/>
</dbReference>
<evidence type="ECO:0000256" key="2">
    <source>
        <dbReference type="ARBA" id="ARBA00022448"/>
    </source>
</evidence>
<evidence type="ECO:0000313" key="11">
    <source>
        <dbReference type="Proteomes" id="UP000054248"/>
    </source>
</evidence>
<name>A0A0C3QCF3_9AGAM</name>
<dbReference type="Gene3D" id="1.20.120.1770">
    <property type="match status" value="1"/>
</dbReference>
<keyword evidence="3 7" id="KW-0812">Transmembrane</keyword>
<dbReference type="SUPFAM" id="SSF49344">
    <property type="entry name" value="CBD9-like"/>
    <property type="match status" value="1"/>
</dbReference>
<dbReference type="HOGENOM" id="CLU_038404_0_0_1"/>
<feature type="transmembrane region" description="Helical" evidence="7">
    <location>
        <begin position="171"/>
        <end position="191"/>
    </location>
</feature>
<dbReference type="STRING" id="1051891.A0A0C3QCF3"/>
<evidence type="ECO:0000259" key="8">
    <source>
        <dbReference type="PROSITE" id="PS50836"/>
    </source>
</evidence>
<accession>A0A0C3QCF3</accession>
<dbReference type="Proteomes" id="UP000054248">
    <property type="component" value="Unassembled WGS sequence"/>
</dbReference>
<protein>
    <recommendedName>
        <fullName evidence="12">Cytochrome b561 domain-containing protein</fullName>
    </recommendedName>
</protein>
<keyword evidence="11" id="KW-1185">Reference proteome</keyword>
<dbReference type="EMBL" id="KN823115">
    <property type="protein sequence ID" value="KIO22244.1"/>
    <property type="molecule type" value="Genomic_DNA"/>
</dbReference>
<evidence type="ECO:0000259" key="9">
    <source>
        <dbReference type="PROSITE" id="PS50939"/>
    </source>
</evidence>
<dbReference type="Pfam" id="PF16010">
    <property type="entry name" value="CDH-cyt"/>
    <property type="match status" value="1"/>
</dbReference>